<feature type="signal peptide" evidence="1">
    <location>
        <begin position="1"/>
        <end position="23"/>
    </location>
</feature>
<name>A0A8R7K077_TRIUA</name>
<dbReference type="Proteomes" id="UP000015106">
    <property type="component" value="Chromosome 1"/>
</dbReference>
<dbReference type="EnsemblPlants" id="TuG1812G0100002730.01.T01">
    <property type="protein sequence ID" value="TuG1812G0100002730.01.T01"/>
    <property type="gene ID" value="TuG1812G0100002730.01"/>
</dbReference>
<organism evidence="2 3">
    <name type="scientific">Triticum urartu</name>
    <name type="common">Red wild einkorn</name>
    <name type="synonym">Crithodium urartu</name>
    <dbReference type="NCBI Taxonomy" id="4572"/>
    <lineage>
        <taxon>Eukaryota</taxon>
        <taxon>Viridiplantae</taxon>
        <taxon>Streptophyta</taxon>
        <taxon>Embryophyta</taxon>
        <taxon>Tracheophyta</taxon>
        <taxon>Spermatophyta</taxon>
        <taxon>Magnoliopsida</taxon>
        <taxon>Liliopsida</taxon>
        <taxon>Poales</taxon>
        <taxon>Poaceae</taxon>
        <taxon>BOP clade</taxon>
        <taxon>Pooideae</taxon>
        <taxon>Triticodae</taxon>
        <taxon>Triticeae</taxon>
        <taxon>Triticinae</taxon>
        <taxon>Triticum</taxon>
    </lineage>
</organism>
<feature type="chain" id="PRO_5035758071" description="Secreted protein" evidence="1">
    <location>
        <begin position="24"/>
        <end position="126"/>
    </location>
</feature>
<evidence type="ECO:0000256" key="1">
    <source>
        <dbReference type="SAM" id="SignalP"/>
    </source>
</evidence>
<dbReference type="Gramene" id="TuG1812G0100002730.01.T01">
    <property type="protein sequence ID" value="TuG1812G0100002730.01.T01"/>
    <property type="gene ID" value="TuG1812G0100002730.01"/>
</dbReference>
<keyword evidence="1" id="KW-0732">Signal</keyword>
<accession>A0A8R7K077</accession>
<proteinExistence type="predicted"/>
<evidence type="ECO:0008006" key="4">
    <source>
        <dbReference type="Google" id="ProtNLM"/>
    </source>
</evidence>
<protein>
    <recommendedName>
        <fullName evidence="4">Secreted protein</fullName>
    </recommendedName>
</protein>
<reference evidence="3" key="1">
    <citation type="journal article" date="2013" name="Nature">
        <title>Draft genome of the wheat A-genome progenitor Triticum urartu.</title>
        <authorList>
            <person name="Ling H.Q."/>
            <person name="Zhao S."/>
            <person name="Liu D."/>
            <person name="Wang J."/>
            <person name="Sun H."/>
            <person name="Zhang C."/>
            <person name="Fan H."/>
            <person name="Li D."/>
            <person name="Dong L."/>
            <person name="Tao Y."/>
            <person name="Gao C."/>
            <person name="Wu H."/>
            <person name="Li Y."/>
            <person name="Cui Y."/>
            <person name="Guo X."/>
            <person name="Zheng S."/>
            <person name="Wang B."/>
            <person name="Yu K."/>
            <person name="Liang Q."/>
            <person name="Yang W."/>
            <person name="Lou X."/>
            <person name="Chen J."/>
            <person name="Feng M."/>
            <person name="Jian J."/>
            <person name="Zhang X."/>
            <person name="Luo G."/>
            <person name="Jiang Y."/>
            <person name="Liu J."/>
            <person name="Wang Z."/>
            <person name="Sha Y."/>
            <person name="Zhang B."/>
            <person name="Wu H."/>
            <person name="Tang D."/>
            <person name="Shen Q."/>
            <person name="Xue P."/>
            <person name="Zou S."/>
            <person name="Wang X."/>
            <person name="Liu X."/>
            <person name="Wang F."/>
            <person name="Yang Y."/>
            <person name="An X."/>
            <person name="Dong Z."/>
            <person name="Zhang K."/>
            <person name="Zhang X."/>
            <person name="Luo M.C."/>
            <person name="Dvorak J."/>
            <person name="Tong Y."/>
            <person name="Wang J."/>
            <person name="Yang H."/>
            <person name="Li Z."/>
            <person name="Wang D."/>
            <person name="Zhang A."/>
            <person name="Wang J."/>
        </authorList>
    </citation>
    <scope>NUCLEOTIDE SEQUENCE</scope>
    <source>
        <strain evidence="3">cv. G1812</strain>
    </source>
</reference>
<reference evidence="2" key="3">
    <citation type="submission" date="2022-06" db="UniProtKB">
        <authorList>
            <consortium name="EnsemblPlants"/>
        </authorList>
    </citation>
    <scope>IDENTIFICATION</scope>
</reference>
<evidence type="ECO:0000313" key="2">
    <source>
        <dbReference type="EnsemblPlants" id="TuG1812G0100002730.01.T01"/>
    </source>
</evidence>
<sequence>MYFFSSHLAVCFSLTMLMHATLCWFGCRSQAFVYAEVFLSRGNRQYPDFACNCSPQYRDLQLSLPVVEVHHEQKVPRGGRGPGLGTPCASSLLLKSLVTGVTLDQATRALDGSCSGAGHASCSSAV</sequence>
<keyword evidence="3" id="KW-1185">Reference proteome</keyword>
<evidence type="ECO:0000313" key="3">
    <source>
        <dbReference type="Proteomes" id="UP000015106"/>
    </source>
</evidence>
<dbReference type="AlphaFoldDB" id="A0A8R7K077"/>
<reference evidence="2" key="2">
    <citation type="submission" date="2018-03" db="EMBL/GenBank/DDBJ databases">
        <title>The Triticum urartu genome reveals the dynamic nature of wheat genome evolution.</title>
        <authorList>
            <person name="Ling H."/>
            <person name="Ma B."/>
            <person name="Shi X."/>
            <person name="Liu H."/>
            <person name="Dong L."/>
            <person name="Sun H."/>
            <person name="Cao Y."/>
            <person name="Gao Q."/>
            <person name="Zheng S."/>
            <person name="Li Y."/>
            <person name="Yu Y."/>
            <person name="Du H."/>
            <person name="Qi M."/>
            <person name="Li Y."/>
            <person name="Yu H."/>
            <person name="Cui Y."/>
            <person name="Wang N."/>
            <person name="Chen C."/>
            <person name="Wu H."/>
            <person name="Zhao Y."/>
            <person name="Zhang J."/>
            <person name="Li Y."/>
            <person name="Zhou W."/>
            <person name="Zhang B."/>
            <person name="Hu W."/>
            <person name="Eijk M."/>
            <person name="Tang J."/>
            <person name="Witsenboer H."/>
            <person name="Zhao S."/>
            <person name="Li Z."/>
            <person name="Zhang A."/>
            <person name="Wang D."/>
            <person name="Liang C."/>
        </authorList>
    </citation>
    <scope>NUCLEOTIDE SEQUENCE [LARGE SCALE GENOMIC DNA]</scope>
    <source>
        <strain evidence="2">cv. G1812</strain>
    </source>
</reference>